<evidence type="ECO:0000256" key="4">
    <source>
        <dbReference type="ARBA" id="ARBA00022840"/>
    </source>
</evidence>
<comment type="caution">
    <text evidence="8">The sequence shown here is derived from an EMBL/GenBank/DDBJ whole genome shotgun (WGS) entry which is preliminary data.</text>
</comment>
<comment type="cofactor">
    <cofactor evidence="6">
        <name>Mg(2+)</name>
        <dbReference type="ChEBI" id="CHEBI:18420"/>
    </cofactor>
    <text evidence="6">Binds 1 Mg(2+) ion per subunit.</text>
</comment>
<dbReference type="Gene3D" id="3.10.330.10">
    <property type="match status" value="1"/>
</dbReference>
<keyword evidence="6" id="KW-0931">ER-Golgi transport</keyword>
<dbReference type="PANTHER" id="PTHR23078">
    <property type="entry name" value="VESICULAR-FUSION PROTEIN NSF"/>
    <property type="match status" value="1"/>
</dbReference>
<keyword evidence="6" id="KW-0378">Hydrolase</keyword>
<keyword evidence="2 6" id="KW-0813">Transport</keyword>
<dbReference type="InterPro" id="IPR027417">
    <property type="entry name" value="P-loop_NTPase"/>
</dbReference>
<dbReference type="SUPFAM" id="SSF54585">
    <property type="entry name" value="Cdc48 domain 2-like"/>
    <property type="match status" value="1"/>
</dbReference>
<feature type="domain" description="AAA+ ATPase" evidence="7">
    <location>
        <begin position="616"/>
        <end position="758"/>
    </location>
</feature>
<dbReference type="InterPro" id="IPR041569">
    <property type="entry name" value="AAA_lid_3"/>
</dbReference>
<accession>A0ABQ8UGM4</accession>
<keyword evidence="4 6" id="KW-0067">ATP-binding</keyword>
<dbReference type="SUPFAM" id="SSF52540">
    <property type="entry name" value="P-loop containing nucleoside triphosphate hydrolases"/>
    <property type="match status" value="2"/>
</dbReference>
<dbReference type="InterPro" id="IPR003960">
    <property type="entry name" value="ATPase_AAA_CS"/>
</dbReference>
<dbReference type="Gene3D" id="1.10.8.60">
    <property type="match status" value="1"/>
</dbReference>
<evidence type="ECO:0000256" key="6">
    <source>
        <dbReference type="RuleBase" id="RU367045"/>
    </source>
</evidence>
<reference evidence="8" key="1">
    <citation type="journal article" date="2022" name="bioRxiv">
        <title>Genomics of Preaxostyla Flagellates Illuminates Evolutionary Transitions and the Path Towards Mitochondrial Loss.</title>
        <authorList>
            <person name="Novak L.V.F."/>
            <person name="Treitli S.C."/>
            <person name="Pyrih J."/>
            <person name="Halakuc P."/>
            <person name="Pipaliya S.V."/>
            <person name="Vacek V."/>
            <person name="Brzon O."/>
            <person name="Soukal P."/>
            <person name="Eme L."/>
            <person name="Dacks J.B."/>
            <person name="Karnkowska A."/>
            <person name="Elias M."/>
            <person name="Hampl V."/>
        </authorList>
    </citation>
    <scope>NUCLEOTIDE SEQUENCE</scope>
    <source>
        <strain evidence="8">RCP-MX</strain>
    </source>
</reference>
<keyword evidence="6" id="KW-0479">Metal-binding</keyword>
<keyword evidence="6" id="KW-0963">Cytoplasm</keyword>
<organism evidence="8 9">
    <name type="scientific">Paratrimastix pyriformis</name>
    <dbReference type="NCBI Taxonomy" id="342808"/>
    <lineage>
        <taxon>Eukaryota</taxon>
        <taxon>Metamonada</taxon>
        <taxon>Preaxostyla</taxon>
        <taxon>Paratrimastigidae</taxon>
        <taxon>Paratrimastix</taxon>
    </lineage>
</organism>
<keyword evidence="9" id="KW-1185">Reference proteome</keyword>
<dbReference type="EC" id="3.6.4.6" evidence="6"/>
<dbReference type="PROSITE" id="PS00674">
    <property type="entry name" value="AAA"/>
    <property type="match status" value="1"/>
</dbReference>
<evidence type="ECO:0000256" key="5">
    <source>
        <dbReference type="ARBA" id="ARBA00022927"/>
    </source>
</evidence>
<dbReference type="SMART" id="SM00382">
    <property type="entry name" value="AAA"/>
    <property type="match status" value="2"/>
</dbReference>
<sequence>MSSSLVKVADQPPEHYLKNQIFTSNEVYQELFKGTTSHHCCVKNFFYFTITPDSRVEGHVLLMNPLQRSLCSLRIGEETSFANYVSPDVLASISLEVRPRDPLGDRVLVMEEAALHKLFHQYYERQLFQRRQQVYLDYQGDMLVLEVKEQQTVSMDEFDPYASTTFLAGAMLSPASDPPCGIMEANTDVTFTLGCHSHLSWVSDPDQDHNILSELSIGGLSQEFFAMLRRAFISRALPQERLQQMGIKHVKGILLHGPPGTGKTLLARQIGKLLNSHEPKVVSGPEILNKYVGESEANIRALFKEAEEEYQAKGDESDLHLIVFDELDAICRTRAAHQVSPSALDCWCCDTPTNLHARRGWTYSGTMVGDCIVNQLLAKMDGPKALNNILLIGMTNRKDLIDDALLRPGRFEVHIEVKLPDQAGRVEILRIHTAKLLQNGFLGQTVDLGAIAALTQNYSGAEIEGVVKSACSYALSRNMDFSDLRTLGTGPRGVTVTQADLEKGVQEQALKSSCLCIHPLFGIDRAELDRCLPCGFHKYSPVVEAITARFGNLLRSIRFVTVFAVACSLCCRCGRPIPVVHRAHCASDSACVRGTPLITPPATLMVMLSQLRPTGDVRSVLFEGPRWVGKTALVAHLAQLAQREAGLSPFVKLVSVEDLNLQGAGTAQRIFTISKIFEDAYKSPFSILIFDDYETLFELCPGPRFEAPVVAHLLRCFNRQPPPGHRLLIMATTSEYPTLCSLHFTHPFMANIITLRPLVAPEEVQAILQAEGGFHIAEGPAPLGELSAKLLRRCGSLPVKLLYAMVAQAKANPALAKLTLDELVADMGEMIAALPPQAPAVAPAS</sequence>
<dbReference type="Proteomes" id="UP001141327">
    <property type="component" value="Unassembled WGS sequence"/>
</dbReference>
<gene>
    <name evidence="8" type="ORF">PAPYR_7015</name>
</gene>
<dbReference type="InterPro" id="IPR039812">
    <property type="entry name" value="Vesicle-fus_ATPase"/>
</dbReference>
<proteinExistence type="inferred from homology"/>
<evidence type="ECO:0000313" key="9">
    <source>
        <dbReference type="Proteomes" id="UP001141327"/>
    </source>
</evidence>
<name>A0ABQ8UGM4_9EUKA</name>
<dbReference type="Pfam" id="PF00004">
    <property type="entry name" value="AAA"/>
    <property type="match status" value="3"/>
</dbReference>
<evidence type="ECO:0000259" key="7">
    <source>
        <dbReference type="SMART" id="SM00382"/>
    </source>
</evidence>
<keyword evidence="6" id="KW-0460">Magnesium</keyword>
<evidence type="ECO:0000256" key="2">
    <source>
        <dbReference type="ARBA" id="ARBA00022448"/>
    </source>
</evidence>
<evidence type="ECO:0000256" key="1">
    <source>
        <dbReference type="ARBA" id="ARBA00006914"/>
    </source>
</evidence>
<evidence type="ECO:0000313" key="8">
    <source>
        <dbReference type="EMBL" id="KAJ4457537.1"/>
    </source>
</evidence>
<keyword evidence="5 6" id="KW-0653">Protein transport</keyword>
<dbReference type="InterPro" id="IPR003959">
    <property type="entry name" value="ATPase_AAA_core"/>
</dbReference>
<dbReference type="InterPro" id="IPR029067">
    <property type="entry name" value="CDC48_domain_2-like_sf"/>
</dbReference>
<evidence type="ECO:0000256" key="3">
    <source>
        <dbReference type="ARBA" id="ARBA00022741"/>
    </source>
</evidence>
<dbReference type="Gene3D" id="3.40.50.300">
    <property type="entry name" value="P-loop containing nucleotide triphosphate hydrolases"/>
    <property type="match status" value="2"/>
</dbReference>
<comment type="subcellular location">
    <subcellularLocation>
        <location evidence="6">Cytoplasm</location>
    </subcellularLocation>
</comment>
<comment type="similarity">
    <text evidence="1 6">Belongs to the AAA ATPase family.</text>
</comment>
<dbReference type="EMBL" id="JAPMOS010000045">
    <property type="protein sequence ID" value="KAJ4457537.1"/>
    <property type="molecule type" value="Genomic_DNA"/>
</dbReference>
<feature type="domain" description="AAA+ ATPase" evidence="7">
    <location>
        <begin position="249"/>
        <end position="421"/>
    </location>
</feature>
<protein>
    <recommendedName>
        <fullName evidence="6">Vesicle-fusing ATPase</fullName>
        <ecNumber evidence="6">3.6.4.6</ecNumber>
    </recommendedName>
</protein>
<dbReference type="Pfam" id="PF17862">
    <property type="entry name" value="AAA_lid_3"/>
    <property type="match status" value="1"/>
</dbReference>
<comment type="catalytic activity">
    <reaction evidence="6">
        <text>ATP + H2O = ADP + phosphate + H(+)</text>
        <dbReference type="Rhea" id="RHEA:13065"/>
        <dbReference type="ChEBI" id="CHEBI:15377"/>
        <dbReference type="ChEBI" id="CHEBI:15378"/>
        <dbReference type="ChEBI" id="CHEBI:30616"/>
        <dbReference type="ChEBI" id="CHEBI:43474"/>
        <dbReference type="ChEBI" id="CHEBI:456216"/>
        <dbReference type="EC" id="3.6.4.6"/>
    </reaction>
</comment>
<dbReference type="PANTHER" id="PTHR23078:SF3">
    <property type="entry name" value="VESICLE-FUSING ATPASE"/>
    <property type="match status" value="1"/>
</dbReference>
<dbReference type="InterPro" id="IPR003593">
    <property type="entry name" value="AAA+_ATPase"/>
</dbReference>
<comment type="function">
    <text evidence="6">Required for vesicle-mediated transport. Catalyzes the fusion of transport vesicles within the Golgi cisternae. Is also required for transport from the endoplasmic reticulum to the Golgi stack. Seems to function as a fusion protein required for the delivery of cargo proteins to all compartments of the Golgi stack independent of vesicle origin.</text>
</comment>
<keyword evidence="3 6" id="KW-0547">Nucleotide-binding</keyword>